<keyword evidence="1 4" id="KW-0489">Methyltransferase</keyword>
<dbReference type="Proteomes" id="UP000198802">
    <property type="component" value="Unassembled WGS sequence"/>
</dbReference>
<keyword evidence="5" id="KW-1185">Reference proteome</keyword>
<dbReference type="InterPro" id="IPR029063">
    <property type="entry name" value="SAM-dependent_MTases_sf"/>
</dbReference>
<dbReference type="GO" id="GO:0008171">
    <property type="term" value="F:O-methyltransferase activity"/>
    <property type="evidence" value="ECO:0007669"/>
    <property type="project" value="InterPro"/>
</dbReference>
<proteinExistence type="predicted"/>
<protein>
    <submittedName>
        <fullName evidence="4">Predicted O-methyltransferase YrrM</fullName>
    </submittedName>
</protein>
<keyword evidence="2 4" id="KW-0808">Transferase</keyword>
<dbReference type="RefSeq" id="WP_091279839.1">
    <property type="nucleotide sequence ID" value="NZ_FAOZ01000014.1"/>
</dbReference>
<dbReference type="AlphaFoldDB" id="A0A0S4QTR3"/>
<dbReference type="GO" id="GO:0032259">
    <property type="term" value="P:methylation"/>
    <property type="evidence" value="ECO:0007669"/>
    <property type="project" value="UniProtKB-KW"/>
</dbReference>
<organism evidence="4 5">
    <name type="scientific">Parafrankia irregularis</name>
    <dbReference type="NCBI Taxonomy" id="795642"/>
    <lineage>
        <taxon>Bacteria</taxon>
        <taxon>Bacillati</taxon>
        <taxon>Actinomycetota</taxon>
        <taxon>Actinomycetes</taxon>
        <taxon>Frankiales</taxon>
        <taxon>Frankiaceae</taxon>
        <taxon>Parafrankia</taxon>
    </lineage>
</organism>
<dbReference type="PANTHER" id="PTHR43167:SF1">
    <property type="entry name" value="PUTATIVE (AFU_ORTHOLOGUE AFUA_6G01830)-RELATED"/>
    <property type="match status" value="1"/>
</dbReference>
<dbReference type="Gene3D" id="3.40.50.150">
    <property type="entry name" value="Vaccinia Virus protein VP39"/>
    <property type="match status" value="1"/>
</dbReference>
<dbReference type="EMBL" id="FAOZ01000014">
    <property type="protein sequence ID" value="CUU57798.1"/>
    <property type="molecule type" value="Genomic_DNA"/>
</dbReference>
<dbReference type="PANTHER" id="PTHR43167">
    <property type="entry name" value="PUTATIVE (AFU_ORTHOLOGUE AFUA_6G01830)-RELATED"/>
    <property type="match status" value="1"/>
</dbReference>
<evidence type="ECO:0000256" key="2">
    <source>
        <dbReference type="ARBA" id="ARBA00022679"/>
    </source>
</evidence>
<dbReference type="CDD" id="cd02440">
    <property type="entry name" value="AdoMet_MTases"/>
    <property type="match status" value="1"/>
</dbReference>
<evidence type="ECO:0000256" key="1">
    <source>
        <dbReference type="ARBA" id="ARBA00022603"/>
    </source>
</evidence>
<dbReference type="Pfam" id="PF13578">
    <property type="entry name" value="Methyltransf_24"/>
    <property type="match status" value="1"/>
</dbReference>
<gene>
    <name evidence="4" type="ORF">Ga0074812_114148</name>
</gene>
<name>A0A0S4QTR3_9ACTN</name>
<keyword evidence="3" id="KW-0949">S-adenosyl-L-methionine</keyword>
<evidence type="ECO:0000313" key="5">
    <source>
        <dbReference type="Proteomes" id="UP000198802"/>
    </source>
</evidence>
<reference evidence="5" key="1">
    <citation type="submission" date="2015-11" db="EMBL/GenBank/DDBJ databases">
        <authorList>
            <person name="Varghese N."/>
        </authorList>
    </citation>
    <scope>NUCLEOTIDE SEQUENCE [LARGE SCALE GENOMIC DNA]</scope>
    <source>
        <strain evidence="5">DSM 45899</strain>
    </source>
</reference>
<sequence>MPSSSLLAPPTANVIDRLFGASEKDDAAFAAFRAAHAGFVPRELPAARLAELTGDIYMPVSRETGVFLYQLVRAVRPRLVVEFGTSFGIAAVHLAAAVCDNGAGRVVSTELSPSKVAAARANLAEAGLSDVAEVWPGDALETLAALPGQVDFLLLDGWNHLYLPVLRLIEPGLSTGAVVVADDTVLFADDTADYLAYVRDPAHGYISSPLPIDDGLELSTRL</sequence>
<evidence type="ECO:0000313" key="4">
    <source>
        <dbReference type="EMBL" id="CUU57798.1"/>
    </source>
</evidence>
<evidence type="ECO:0000256" key="3">
    <source>
        <dbReference type="ARBA" id="ARBA00022691"/>
    </source>
</evidence>
<accession>A0A0S4QTR3</accession>
<dbReference type="PROSITE" id="PS51682">
    <property type="entry name" value="SAM_OMT_I"/>
    <property type="match status" value="1"/>
</dbReference>
<dbReference type="InterPro" id="IPR002935">
    <property type="entry name" value="SAM_O-MeTrfase"/>
</dbReference>
<dbReference type="SUPFAM" id="SSF53335">
    <property type="entry name" value="S-adenosyl-L-methionine-dependent methyltransferases"/>
    <property type="match status" value="1"/>
</dbReference>